<dbReference type="EMBL" id="JH669187">
    <property type="protein sequence ID" value="KAG6464528.1"/>
    <property type="molecule type" value="Genomic_DNA"/>
</dbReference>
<keyword evidence="2" id="KW-0812">Transmembrane</keyword>
<feature type="region of interest" description="Disordered" evidence="1">
    <location>
        <begin position="69"/>
        <end position="90"/>
    </location>
</feature>
<keyword evidence="2" id="KW-0472">Membrane</keyword>
<keyword evidence="2" id="KW-1133">Transmembrane helix</keyword>
<feature type="compositionally biased region" description="Low complexity" evidence="1">
    <location>
        <begin position="103"/>
        <end position="118"/>
    </location>
</feature>
<name>A0A921ZWG2_MANSE</name>
<protein>
    <submittedName>
        <fullName evidence="3">Uncharacterized protein</fullName>
    </submittedName>
</protein>
<proteinExistence type="predicted"/>
<sequence>MNVREEDRRKPASSSRGLGFATAAIGLGVGAALYYFLSKGSPNQESEGTTSSNWTHERANVFKLAEKTMDSDSYSTISEGTTSDTSVHDNTIDFPCASSAESSYVESNNNSSFQNSASDTSNSDCNSHKSSIESDYSFTSTVASDSTESASDYNHSDNDYSDSESDVEESDKESDYEESENDETGGDYTESDNSETGTDYAESDISLESDEDTDVDNSDVVFEHRSNTESLETGYTSASLQHIGNSYDSETAMEWDVTNTSIGIPSEERSSSLLHFIGGFTNMISPRKA</sequence>
<feature type="transmembrane region" description="Helical" evidence="2">
    <location>
        <begin position="18"/>
        <end position="37"/>
    </location>
</feature>
<organism evidence="3 4">
    <name type="scientific">Manduca sexta</name>
    <name type="common">Tobacco hawkmoth</name>
    <name type="synonym">Tobacco hornworm</name>
    <dbReference type="NCBI Taxonomy" id="7130"/>
    <lineage>
        <taxon>Eukaryota</taxon>
        <taxon>Metazoa</taxon>
        <taxon>Ecdysozoa</taxon>
        <taxon>Arthropoda</taxon>
        <taxon>Hexapoda</taxon>
        <taxon>Insecta</taxon>
        <taxon>Pterygota</taxon>
        <taxon>Neoptera</taxon>
        <taxon>Endopterygota</taxon>
        <taxon>Lepidoptera</taxon>
        <taxon>Glossata</taxon>
        <taxon>Ditrysia</taxon>
        <taxon>Bombycoidea</taxon>
        <taxon>Sphingidae</taxon>
        <taxon>Sphinginae</taxon>
        <taxon>Sphingini</taxon>
        <taxon>Manduca</taxon>
    </lineage>
</organism>
<feature type="compositionally biased region" description="Polar residues" evidence="1">
    <location>
        <begin position="133"/>
        <end position="150"/>
    </location>
</feature>
<keyword evidence="4" id="KW-1185">Reference proteome</keyword>
<reference evidence="3" key="1">
    <citation type="journal article" date="2016" name="Insect Biochem. Mol. Biol.">
        <title>Multifaceted biological insights from a draft genome sequence of the tobacco hornworm moth, Manduca sexta.</title>
        <authorList>
            <person name="Kanost M.R."/>
            <person name="Arrese E.L."/>
            <person name="Cao X."/>
            <person name="Chen Y.R."/>
            <person name="Chellapilla S."/>
            <person name="Goldsmith M.R."/>
            <person name="Grosse-Wilde E."/>
            <person name="Heckel D.G."/>
            <person name="Herndon N."/>
            <person name="Jiang H."/>
            <person name="Papanicolaou A."/>
            <person name="Qu J."/>
            <person name="Soulages J.L."/>
            <person name="Vogel H."/>
            <person name="Walters J."/>
            <person name="Waterhouse R.M."/>
            <person name="Ahn S.J."/>
            <person name="Almeida F.C."/>
            <person name="An C."/>
            <person name="Aqrawi P."/>
            <person name="Bretschneider A."/>
            <person name="Bryant W.B."/>
            <person name="Bucks S."/>
            <person name="Chao H."/>
            <person name="Chevignon G."/>
            <person name="Christen J.M."/>
            <person name="Clarke D.F."/>
            <person name="Dittmer N.T."/>
            <person name="Ferguson L.C.F."/>
            <person name="Garavelou S."/>
            <person name="Gordon K.H.J."/>
            <person name="Gunaratna R.T."/>
            <person name="Han Y."/>
            <person name="Hauser F."/>
            <person name="He Y."/>
            <person name="Heidel-Fischer H."/>
            <person name="Hirsh A."/>
            <person name="Hu Y."/>
            <person name="Jiang H."/>
            <person name="Kalra D."/>
            <person name="Klinner C."/>
            <person name="Konig C."/>
            <person name="Kovar C."/>
            <person name="Kroll A.R."/>
            <person name="Kuwar S.S."/>
            <person name="Lee S.L."/>
            <person name="Lehman R."/>
            <person name="Li K."/>
            <person name="Li Z."/>
            <person name="Liang H."/>
            <person name="Lovelace S."/>
            <person name="Lu Z."/>
            <person name="Mansfield J.H."/>
            <person name="McCulloch K.J."/>
            <person name="Mathew T."/>
            <person name="Morton B."/>
            <person name="Muzny D.M."/>
            <person name="Neunemann D."/>
            <person name="Ongeri F."/>
            <person name="Pauchet Y."/>
            <person name="Pu L.L."/>
            <person name="Pyrousis I."/>
            <person name="Rao X.J."/>
            <person name="Redding A."/>
            <person name="Roesel C."/>
            <person name="Sanchez-Gracia A."/>
            <person name="Schaack S."/>
            <person name="Shukla A."/>
            <person name="Tetreau G."/>
            <person name="Wang Y."/>
            <person name="Xiong G.H."/>
            <person name="Traut W."/>
            <person name="Walsh T.K."/>
            <person name="Worley K.C."/>
            <person name="Wu D."/>
            <person name="Wu W."/>
            <person name="Wu Y.Q."/>
            <person name="Zhang X."/>
            <person name="Zou Z."/>
            <person name="Zucker H."/>
            <person name="Briscoe A.D."/>
            <person name="Burmester T."/>
            <person name="Clem R.J."/>
            <person name="Feyereisen R."/>
            <person name="Grimmelikhuijzen C.J.P."/>
            <person name="Hamodrakas S.J."/>
            <person name="Hansson B.S."/>
            <person name="Huguet E."/>
            <person name="Jermiin L.S."/>
            <person name="Lan Q."/>
            <person name="Lehman H.K."/>
            <person name="Lorenzen M."/>
            <person name="Merzendorfer H."/>
            <person name="Michalopoulos I."/>
            <person name="Morton D.B."/>
            <person name="Muthukrishnan S."/>
            <person name="Oakeshott J.G."/>
            <person name="Palmer W."/>
            <person name="Park Y."/>
            <person name="Passarelli A.L."/>
            <person name="Rozas J."/>
            <person name="Schwartz L.M."/>
            <person name="Smith W."/>
            <person name="Southgate A."/>
            <person name="Vilcinskas A."/>
            <person name="Vogt R."/>
            <person name="Wang P."/>
            <person name="Werren J."/>
            <person name="Yu X.Q."/>
            <person name="Zhou J.J."/>
            <person name="Brown S.J."/>
            <person name="Scherer S.E."/>
            <person name="Richards S."/>
            <person name="Blissard G.W."/>
        </authorList>
    </citation>
    <scope>NUCLEOTIDE SEQUENCE</scope>
</reference>
<feature type="compositionally biased region" description="Polar residues" evidence="1">
    <location>
        <begin position="71"/>
        <end position="85"/>
    </location>
</feature>
<comment type="caution">
    <text evidence="3">The sequence shown here is derived from an EMBL/GenBank/DDBJ whole genome shotgun (WGS) entry which is preliminary data.</text>
</comment>
<dbReference type="AlphaFoldDB" id="A0A921ZWG2"/>
<gene>
    <name evidence="3" type="ORF">O3G_MSEX014576</name>
</gene>
<dbReference type="Proteomes" id="UP000791440">
    <property type="component" value="Unassembled WGS sequence"/>
</dbReference>
<feature type="compositionally biased region" description="Acidic residues" evidence="1">
    <location>
        <begin position="159"/>
        <end position="193"/>
    </location>
</feature>
<feature type="compositionally biased region" description="Acidic residues" evidence="1">
    <location>
        <begin position="201"/>
        <end position="217"/>
    </location>
</feature>
<evidence type="ECO:0000256" key="2">
    <source>
        <dbReference type="SAM" id="Phobius"/>
    </source>
</evidence>
<evidence type="ECO:0000313" key="4">
    <source>
        <dbReference type="Proteomes" id="UP000791440"/>
    </source>
</evidence>
<evidence type="ECO:0000256" key="1">
    <source>
        <dbReference type="SAM" id="MobiDB-lite"/>
    </source>
</evidence>
<evidence type="ECO:0000313" key="3">
    <source>
        <dbReference type="EMBL" id="KAG6464528.1"/>
    </source>
</evidence>
<feature type="region of interest" description="Disordered" evidence="1">
    <location>
        <begin position="103"/>
        <end position="218"/>
    </location>
</feature>
<reference evidence="3" key="2">
    <citation type="submission" date="2020-12" db="EMBL/GenBank/DDBJ databases">
        <authorList>
            <person name="Kanost M."/>
        </authorList>
    </citation>
    <scope>NUCLEOTIDE SEQUENCE</scope>
</reference>
<accession>A0A921ZWG2</accession>